<evidence type="ECO:0000313" key="2">
    <source>
        <dbReference type="Proteomes" id="UP001501752"/>
    </source>
</evidence>
<dbReference type="RefSeq" id="WP_345696797.1">
    <property type="nucleotide sequence ID" value="NZ_BAABIS010000001.1"/>
</dbReference>
<dbReference type="EMBL" id="BAABIS010000001">
    <property type="protein sequence ID" value="GAA4846561.1"/>
    <property type="molecule type" value="Genomic_DNA"/>
</dbReference>
<accession>A0ABP9DJ17</accession>
<name>A0ABP9DJ17_9ACTN</name>
<gene>
    <name evidence="1" type="ORF">GCM10023235_24060</name>
</gene>
<dbReference type="Gene3D" id="3.40.50.720">
    <property type="entry name" value="NAD(P)-binding Rossmann-like Domain"/>
    <property type="match status" value="1"/>
</dbReference>
<protein>
    <submittedName>
        <fullName evidence="1">Uncharacterized protein</fullName>
    </submittedName>
</protein>
<organism evidence="1 2">
    <name type="scientific">Kitasatospora terrestris</name>
    <dbReference type="NCBI Taxonomy" id="258051"/>
    <lineage>
        <taxon>Bacteria</taxon>
        <taxon>Bacillati</taxon>
        <taxon>Actinomycetota</taxon>
        <taxon>Actinomycetes</taxon>
        <taxon>Kitasatosporales</taxon>
        <taxon>Streptomycetaceae</taxon>
        <taxon>Kitasatospora</taxon>
    </lineage>
</organism>
<keyword evidence="2" id="KW-1185">Reference proteome</keyword>
<dbReference type="Proteomes" id="UP001501752">
    <property type="component" value="Unassembled WGS sequence"/>
</dbReference>
<proteinExistence type="predicted"/>
<comment type="caution">
    <text evidence="1">The sequence shown here is derived from an EMBL/GenBank/DDBJ whole genome shotgun (WGS) entry which is preliminary data.</text>
</comment>
<reference evidence="2" key="1">
    <citation type="journal article" date="2019" name="Int. J. Syst. Evol. Microbiol.">
        <title>The Global Catalogue of Microorganisms (GCM) 10K type strain sequencing project: providing services to taxonomists for standard genome sequencing and annotation.</title>
        <authorList>
            <consortium name="The Broad Institute Genomics Platform"/>
            <consortium name="The Broad Institute Genome Sequencing Center for Infectious Disease"/>
            <person name="Wu L."/>
            <person name="Ma J."/>
        </authorList>
    </citation>
    <scope>NUCLEOTIDE SEQUENCE [LARGE SCALE GENOMIC DNA]</scope>
    <source>
        <strain evidence="2">JCM 13006</strain>
    </source>
</reference>
<evidence type="ECO:0000313" key="1">
    <source>
        <dbReference type="EMBL" id="GAA4846561.1"/>
    </source>
</evidence>
<sequence length="54" mass="5244">MTLTAGHTTSGGEQVAAALPGATAVKVFGTVMAGGTETGAFGGQRLLLPTAGRR</sequence>